<reference evidence="1 2" key="1">
    <citation type="submission" date="2024-01" db="EMBL/GenBank/DDBJ databases">
        <title>Uliginosibacterium soil sp. nov.</title>
        <authorList>
            <person name="Lv Y."/>
        </authorList>
    </citation>
    <scope>NUCLEOTIDE SEQUENCE [LARGE SCALE GENOMIC DNA]</scope>
    <source>
        <strain evidence="1 2">H3</strain>
    </source>
</reference>
<evidence type="ECO:0000313" key="1">
    <source>
        <dbReference type="EMBL" id="MEC5387674.1"/>
    </source>
</evidence>
<dbReference type="Pfam" id="PF11342">
    <property type="entry name" value="DUF3144"/>
    <property type="match status" value="1"/>
</dbReference>
<organism evidence="1 2">
    <name type="scientific">Uliginosibacterium silvisoli</name>
    <dbReference type="NCBI Taxonomy" id="3114758"/>
    <lineage>
        <taxon>Bacteria</taxon>
        <taxon>Pseudomonadati</taxon>
        <taxon>Pseudomonadota</taxon>
        <taxon>Betaproteobacteria</taxon>
        <taxon>Rhodocyclales</taxon>
        <taxon>Zoogloeaceae</taxon>
        <taxon>Uliginosibacterium</taxon>
    </lineage>
</organism>
<comment type="caution">
    <text evidence="1">The sequence shown here is derived from an EMBL/GenBank/DDBJ whole genome shotgun (WGS) entry which is preliminary data.</text>
</comment>
<proteinExistence type="predicted"/>
<dbReference type="Gene3D" id="1.10.287.3020">
    <property type="match status" value="1"/>
</dbReference>
<dbReference type="Proteomes" id="UP001331561">
    <property type="component" value="Unassembled WGS sequence"/>
</dbReference>
<dbReference type="EMBL" id="JAYXHS010000004">
    <property type="protein sequence ID" value="MEC5387674.1"/>
    <property type="molecule type" value="Genomic_DNA"/>
</dbReference>
<accession>A0ABU6K7W3</accession>
<dbReference type="InterPro" id="IPR021490">
    <property type="entry name" value="DUF3144"/>
</dbReference>
<gene>
    <name evidence="1" type="ORF">VVD49_18215</name>
</gene>
<sequence>MADIPIDKKFYDRANEYIKLANEHCDGTLGISLVSGSFMFALSRFNSWVSATDFESGAAMKEKRQETIDLLVNQYRSMLEQNLDDHINNFDRLMTPPAP</sequence>
<name>A0ABU6K7W3_9RHOO</name>
<protein>
    <submittedName>
        <fullName evidence="1">DUF3144 domain-containing protein</fullName>
    </submittedName>
</protein>
<keyword evidence="2" id="KW-1185">Reference proteome</keyword>
<dbReference type="RefSeq" id="WP_327600648.1">
    <property type="nucleotide sequence ID" value="NZ_JAYXHS010000004.1"/>
</dbReference>
<evidence type="ECO:0000313" key="2">
    <source>
        <dbReference type="Proteomes" id="UP001331561"/>
    </source>
</evidence>